<dbReference type="PANTHER" id="PTHR43335:SF4">
    <property type="entry name" value="ABC TRANSPORTER, ATP-BINDING PROTEIN"/>
    <property type="match status" value="1"/>
</dbReference>
<dbReference type="InterPro" id="IPR017871">
    <property type="entry name" value="ABC_transporter-like_CS"/>
</dbReference>
<evidence type="ECO:0000313" key="6">
    <source>
        <dbReference type="EMBL" id="HHI48549.1"/>
    </source>
</evidence>
<dbReference type="InterPro" id="IPR003439">
    <property type="entry name" value="ABC_transporter-like_ATP-bd"/>
</dbReference>
<comment type="caution">
    <text evidence="6">The sequence shown here is derived from an EMBL/GenBank/DDBJ whole genome shotgun (WGS) entry which is preliminary data.</text>
</comment>
<evidence type="ECO:0000256" key="4">
    <source>
        <dbReference type="ARBA" id="ARBA00022840"/>
    </source>
</evidence>
<dbReference type="CDD" id="cd03230">
    <property type="entry name" value="ABC_DR_subfamily_A"/>
    <property type="match status" value="1"/>
</dbReference>
<gene>
    <name evidence="6" type="ORF">ENL91_00060</name>
</gene>
<name>A0A7J3UYA2_9CREN</name>
<dbReference type="InterPro" id="IPR003593">
    <property type="entry name" value="AAA+_ATPase"/>
</dbReference>
<feature type="domain" description="ABC transporter" evidence="5">
    <location>
        <begin position="38"/>
        <end position="268"/>
    </location>
</feature>
<dbReference type="Gene3D" id="3.40.50.300">
    <property type="entry name" value="P-loop containing nucleotide triphosphate hydrolases"/>
    <property type="match status" value="1"/>
</dbReference>
<dbReference type="InterPro" id="IPR027417">
    <property type="entry name" value="P-loop_NTPase"/>
</dbReference>
<dbReference type="PROSITE" id="PS50893">
    <property type="entry name" value="ABC_TRANSPORTER_2"/>
    <property type="match status" value="1"/>
</dbReference>
<evidence type="ECO:0000256" key="3">
    <source>
        <dbReference type="ARBA" id="ARBA00022741"/>
    </source>
</evidence>
<reference evidence="6" key="1">
    <citation type="journal article" date="2020" name="mSystems">
        <title>Genome- and Community-Level Interaction Insights into Carbon Utilization and Element Cycling Functions of Hydrothermarchaeota in Hydrothermal Sediment.</title>
        <authorList>
            <person name="Zhou Z."/>
            <person name="Liu Y."/>
            <person name="Xu W."/>
            <person name="Pan J."/>
            <person name="Luo Z.H."/>
            <person name="Li M."/>
        </authorList>
    </citation>
    <scope>NUCLEOTIDE SEQUENCE [LARGE SCALE GENOMIC DNA]</scope>
    <source>
        <strain evidence="6">SpSt-1038</strain>
    </source>
</reference>
<comment type="similarity">
    <text evidence="1">Belongs to the ABC transporter superfamily.</text>
</comment>
<dbReference type="PROSITE" id="PS00211">
    <property type="entry name" value="ABC_TRANSPORTER_1"/>
    <property type="match status" value="1"/>
</dbReference>
<protein>
    <submittedName>
        <fullName evidence="6">ABC transporter ATP-binding protein</fullName>
    </submittedName>
</protein>
<dbReference type="PANTHER" id="PTHR43335">
    <property type="entry name" value="ABC TRANSPORTER, ATP-BINDING PROTEIN"/>
    <property type="match status" value="1"/>
</dbReference>
<proteinExistence type="inferred from homology"/>
<dbReference type="EMBL" id="DRVT01000002">
    <property type="protein sequence ID" value="HHI48549.1"/>
    <property type="molecule type" value="Genomic_DNA"/>
</dbReference>
<sequence>MLMSKGAHFEKSNFATLKLMPPYPLPSHEENAMVNPSIEAVDLTKCYNSFCALSDLSLRLEGAKCVGFLGPNGAGKTTALKILTGLIRPTKGKALINGIDVQEDKKAALSTCGALIETPEIYPALSVKEALMMVAEIRGVPSAARKDAVMKAISEVKMEEWIDMKCGKLSKGMRQRVNLAAALISDPMIMLLDEPSSGLDPRGMAEVREIVKGLKKKDRLIFMSSHLLSEVTEICDEVAILDHGRLLAYDTLERLTSALSVGNARECEASFSRDLSSDALKEIGSTEGVLGLKLVEPRRLILSFEGGNEAQERILAKIAGLGVGLIAFKSSSSALEETYLRLVKDSR</sequence>
<dbReference type="Pfam" id="PF00005">
    <property type="entry name" value="ABC_tran"/>
    <property type="match status" value="1"/>
</dbReference>
<dbReference type="AlphaFoldDB" id="A0A7J3UYA2"/>
<evidence type="ECO:0000256" key="1">
    <source>
        <dbReference type="ARBA" id="ARBA00005417"/>
    </source>
</evidence>
<keyword evidence="3" id="KW-0547">Nucleotide-binding</keyword>
<dbReference type="SUPFAM" id="SSF52540">
    <property type="entry name" value="P-loop containing nucleoside triphosphate hydrolases"/>
    <property type="match status" value="1"/>
</dbReference>
<dbReference type="GO" id="GO:0016887">
    <property type="term" value="F:ATP hydrolysis activity"/>
    <property type="evidence" value="ECO:0007669"/>
    <property type="project" value="InterPro"/>
</dbReference>
<dbReference type="SMART" id="SM00382">
    <property type="entry name" value="AAA"/>
    <property type="match status" value="1"/>
</dbReference>
<accession>A0A7J3UYA2</accession>
<evidence type="ECO:0000256" key="2">
    <source>
        <dbReference type="ARBA" id="ARBA00022448"/>
    </source>
</evidence>
<keyword evidence="2" id="KW-0813">Transport</keyword>
<organism evidence="6">
    <name type="scientific">Candidatus Methanosuratincola petrocarbonis</name>
    <name type="common">ex Vanwonterghem et al. 2016</name>
    <dbReference type="NCBI Taxonomy" id="1867261"/>
    <lineage>
        <taxon>Archaea</taxon>
        <taxon>Thermoproteota</taxon>
        <taxon>Methanosuratincolia</taxon>
        <taxon>Candidatus Methanomethylicales</taxon>
        <taxon>Candidatus Methanomethylicaceae</taxon>
        <taxon>Candidatus Methanosuratincola (ex Vanwonterghem et al. 2016)</taxon>
    </lineage>
</organism>
<dbReference type="GO" id="GO:0005524">
    <property type="term" value="F:ATP binding"/>
    <property type="evidence" value="ECO:0007669"/>
    <property type="project" value="UniProtKB-KW"/>
</dbReference>
<evidence type="ECO:0000259" key="5">
    <source>
        <dbReference type="PROSITE" id="PS50893"/>
    </source>
</evidence>
<keyword evidence="4 6" id="KW-0067">ATP-binding</keyword>